<dbReference type="PANTHER" id="PTHR30543:SF21">
    <property type="entry name" value="NAD(P)H-DEPENDENT FMN REDUCTASE LOT6"/>
    <property type="match status" value="1"/>
</dbReference>
<name>A0ABU7SJI3_9ACTN</name>
<keyword evidence="2" id="KW-0560">Oxidoreductase</keyword>
<keyword evidence="3" id="KW-1185">Reference proteome</keyword>
<dbReference type="PANTHER" id="PTHR30543">
    <property type="entry name" value="CHROMATE REDUCTASE"/>
    <property type="match status" value="1"/>
</dbReference>
<evidence type="ECO:0000259" key="1">
    <source>
        <dbReference type="Pfam" id="PF03358"/>
    </source>
</evidence>
<dbReference type="SUPFAM" id="SSF52218">
    <property type="entry name" value="Flavoproteins"/>
    <property type="match status" value="1"/>
</dbReference>
<dbReference type="InterPro" id="IPR005025">
    <property type="entry name" value="FMN_Rdtase-like_dom"/>
</dbReference>
<comment type="caution">
    <text evidence="2">The sequence shown here is derived from an EMBL/GenBank/DDBJ whole genome shotgun (WGS) entry which is preliminary data.</text>
</comment>
<proteinExistence type="predicted"/>
<dbReference type="InterPro" id="IPR029039">
    <property type="entry name" value="Flavoprotein-like_sf"/>
</dbReference>
<reference evidence="2 3" key="1">
    <citation type="submission" date="2024-01" db="EMBL/GenBank/DDBJ databases">
        <title>Genome insights into Plantactinospora veratri sp. nov.</title>
        <authorList>
            <person name="Wang L."/>
        </authorList>
    </citation>
    <scope>NUCLEOTIDE SEQUENCE [LARGE SCALE GENOMIC DNA]</scope>
    <source>
        <strain evidence="2 3">NEAU-FHS4</strain>
    </source>
</reference>
<evidence type="ECO:0000313" key="3">
    <source>
        <dbReference type="Proteomes" id="UP001339911"/>
    </source>
</evidence>
<organism evidence="2 3">
    <name type="scientific">Plantactinospora veratri</name>
    <dbReference type="NCBI Taxonomy" id="1436122"/>
    <lineage>
        <taxon>Bacteria</taxon>
        <taxon>Bacillati</taxon>
        <taxon>Actinomycetota</taxon>
        <taxon>Actinomycetes</taxon>
        <taxon>Micromonosporales</taxon>
        <taxon>Micromonosporaceae</taxon>
        <taxon>Plantactinospora</taxon>
    </lineage>
</organism>
<dbReference type="EC" id="1.-.-.-" evidence="2"/>
<dbReference type="EMBL" id="JAZGQL010000021">
    <property type="protein sequence ID" value="MEE6310128.1"/>
    <property type="molecule type" value="Genomic_DNA"/>
</dbReference>
<evidence type="ECO:0000313" key="2">
    <source>
        <dbReference type="EMBL" id="MEE6310128.1"/>
    </source>
</evidence>
<dbReference type="RefSeq" id="WP_331210352.1">
    <property type="nucleotide sequence ID" value="NZ_JAZGQL010000021.1"/>
</dbReference>
<gene>
    <name evidence="2" type="ORF">V1634_25160</name>
</gene>
<dbReference type="Gene3D" id="3.40.50.360">
    <property type="match status" value="1"/>
</dbReference>
<sequence>MDSTERRELPDSTERTGPRVIGVVVGSSRPGRRGPAVARWVVEVAAGHPAVRADVAAVELIDLAEQRLPLLDEPVPARFGDYRHDHTRRWSAVVAGCDAFVFVTPEYNHSIPAVLKNGIDYLDAEWRGKPAGLLSYGVSGGGQAAGHLRDILTEVGMVVVPTHVGLGLFTDFDWSGEDASDPTAAGRIAPGEDRAVAVTALLTELLDTARAPVPAS</sequence>
<dbReference type="InterPro" id="IPR050712">
    <property type="entry name" value="NAD(P)H-dep_reductase"/>
</dbReference>
<protein>
    <submittedName>
        <fullName evidence="2">NAD(P)H-dependent oxidoreductase</fullName>
        <ecNumber evidence="2">1.-.-.-</ecNumber>
    </submittedName>
</protein>
<dbReference type="GO" id="GO:0016491">
    <property type="term" value="F:oxidoreductase activity"/>
    <property type="evidence" value="ECO:0007669"/>
    <property type="project" value="UniProtKB-KW"/>
</dbReference>
<dbReference type="Pfam" id="PF03358">
    <property type="entry name" value="FMN_red"/>
    <property type="match status" value="1"/>
</dbReference>
<dbReference type="Proteomes" id="UP001339911">
    <property type="component" value="Unassembled WGS sequence"/>
</dbReference>
<feature type="domain" description="NADPH-dependent FMN reductase-like" evidence="1">
    <location>
        <begin position="21"/>
        <end position="167"/>
    </location>
</feature>
<accession>A0ABU7SJI3</accession>